<evidence type="ECO:0000256" key="1">
    <source>
        <dbReference type="SAM" id="MobiDB-lite"/>
    </source>
</evidence>
<gene>
    <name evidence="2" type="ORF">N0V87_004664</name>
</gene>
<feature type="region of interest" description="Disordered" evidence="1">
    <location>
        <begin position="100"/>
        <end position="127"/>
    </location>
</feature>
<sequence>MSFVRLVRPSIRRSGKSQSTVTNQGYQAESELMSMSNLKECVQSAADVVSTASTTLAPEPSEKVSVKYGSDSGDVFKKESHELMQRWISSNTIYEYEDAEAPVPDPSETGKGEPLTEYQSDRDSDIENDLVKALFDNGKKRKEEGNLQGAA</sequence>
<dbReference type="Proteomes" id="UP001140562">
    <property type="component" value="Unassembled WGS sequence"/>
</dbReference>
<dbReference type="EMBL" id="JAPEUV010000038">
    <property type="protein sequence ID" value="KAJ4337517.1"/>
    <property type="molecule type" value="Genomic_DNA"/>
</dbReference>
<organism evidence="2 3">
    <name type="scientific">Didymella glomerata</name>
    <dbReference type="NCBI Taxonomy" id="749621"/>
    <lineage>
        <taxon>Eukaryota</taxon>
        <taxon>Fungi</taxon>
        <taxon>Dikarya</taxon>
        <taxon>Ascomycota</taxon>
        <taxon>Pezizomycotina</taxon>
        <taxon>Dothideomycetes</taxon>
        <taxon>Pleosporomycetidae</taxon>
        <taxon>Pleosporales</taxon>
        <taxon>Pleosporineae</taxon>
        <taxon>Didymellaceae</taxon>
        <taxon>Didymella</taxon>
    </lineage>
</organism>
<dbReference type="AlphaFoldDB" id="A0A9W9C0F9"/>
<evidence type="ECO:0000313" key="3">
    <source>
        <dbReference type="Proteomes" id="UP001140562"/>
    </source>
</evidence>
<feature type="region of interest" description="Disordered" evidence="1">
    <location>
        <begin position="1"/>
        <end position="23"/>
    </location>
</feature>
<accession>A0A9W9C0F9</accession>
<protein>
    <submittedName>
        <fullName evidence="2">Uncharacterized protein</fullName>
    </submittedName>
</protein>
<name>A0A9W9C0F9_9PLEO</name>
<comment type="caution">
    <text evidence="2">The sequence shown here is derived from an EMBL/GenBank/DDBJ whole genome shotgun (WGS) entry which is preliminary data.</text>
</comment>
<dbReference type="OrthoDB" id="195446at2759"/>
<keyword evidence="3" id="KW-1185">Reference proteome</keyword>
<evidence type="ECO:0000313" key="2">
    <source>
        <dbReference type="EMBL" id="KAJ4337517.1"/>
    </source>
</evidence>
<proteinExistence type="predicted"/>
<reference evidence="2" key="1">
    <citation type="submission" date="2022-10" db="EMBL/GenBank/DDBJ databases">
        <title>Tapping the CABI collections for fungal endophytes: first genome assemblies for Collariella, Neodidymelliopsis, Ascochyta clinopodiicola, Didymella pomorum, Didymosphaeria variabile, Neocosmospora piperis and Neocucurbitaria cava.</title>
        <authorList>
            <person name="Hill R."/>
        </authorList>
    </citation>
    <scope>NUCLEOTIDE SEQUENCE</scope>
    <source>
        <strain evidence="2">IMI 360193</strain>
    </source>
</reference>